<feature type="compositionally biased region" description="Low complexity" evidence="5">
    <location>
        <begin position="514"/>
        <end position="524"/>
    </location>
</feature>
<dbReference type="Pfam" id="PF10537">
    <property type="entry name" value="WAC_Acf1_DNA_bd"/>
    <property type="match status" value="1"/>
</dbReference>
<feature type="region of interest" description="Disordered" evidence="5">
    <location>
        <begin position="316"/>
        <end position="358"/>
    </location>
</feature>
<dbReference type="PROSITE" id="PS50827">
    <property type="entry name" value="DDT"/>
    <property type="match status" value="1"/>
</dbReference>
<evidence type="ECO:0000256" key="4">
    <source>
        <dbReference type="PROSITE-ProRule" id="PRU00475"/>
    </source>
</evidence>
<organism evidence="8 9">
    <name type="scientific">Circinella minor</name>
    <dbReference type="NCBI Taxonomy" id="1195481"/>
    <lineage>
        <taxon>Eukaryota</taxon>
        <taxon>Fungi</taxon>
        <taxon>Fungi incertae sedis</taxon>
        <taxon>Mucoromycota</taxon>
        <taxon>Mucoromycotina</taxon>
        <taxon>Mucoromycetes</taxon>
        <taxon>Mucorales</taxon>
        <taxon>Lichtheimiaceae</taxon>
        <taxon>Circinella</taxon>
    </lineage>
</organism>
<keyword evidence="3 4" id="KW-0539">Nucleus</keyword>
<evidence type="ECO:0000313" key="8">
    <source>
        <dbReference type="EMBL" id="KAG2225366.1"/>
    </source>
</evidence>
<evidence type="ECO:0000256" key="5">
    <source>
        <dbReference type="SAM" id="MobiDB-lite"/>
    </source>
</evidence>
<feature type="compositionally biased region" description="Low complexity" evidence="5">
    <location>
        <begin position="195"/>
        <end position="209"/>
    </location>
</feature>
<name>A0A8H7VJQ1_9FUNG</name>
<dbReference type="InterPro" id="IPR028941">
    <property type="entry name" value="WHIM2_dom"/>
</dbReference>
<dbReference type="InterPro" id="IPR028942">
    <property type="entry name" value="WHIM1_dom"/>
</dbReference>
<dbReference type="GO" id="GO:0005634">
    <property type="term" value="C:nucleus"/>
    <property type="evidence" value="ECO:0007669"/>
    <property type="project" value="UniProtKB-SubCell"/>
</dbReference>
<feature type="region of interest" description="Disordered" evidence="5">
    <location>
        <begin position="504"/>
        <end position="545"/>
    </location>
</feature>
<comment type="subcellular location">
    <subcellularLocation>
        <location evidence="1 4">Nucleus</location>
    </subcellularLocation>
</comment>
<dbReference type="Pfam" id="PF15613">
    <property type="entry name" value="WSD"/>
    <property type="match status" value="1"/>
</dbReference>
<dbReference type="Pfam" id="PF02791">
    <property type="entry name" value="DDT"/>
    <property type="match status" value="1"/>
</dbReference>
<gene>
    <name evidence="8" type="ORF">INT45_005610</name>
</gene>
<dbReference type="PROSITE" id="PS51136">
    <property type="entry name" value="WAC"/>
    <property type="match status" value="1"/>
</dbReference>
<feature type="domain" description="WAC" evidence="7">
    <location>
        <begin position="1"/>
        <end position="85"/>
    </location>
</feature>
<dbReference type="SMART" id="SM00571">
    <property type="entry name" value="DDT"/>
    <property type="match status" value="1"/>
</dbReference>
<proteinExistence type="predicted"/>
<evidence type="ECO:0000259" key="7">
    <source>
        <dbReference type="PROSITE" id="PS51136"/>
    </source>
</evidence>
<evidence type="ECO:0000256" key="2">
    <source>
        <dbReference type="ARBA" id="ARBA00023054"/>
    </source>
</evidence>
<evidence type="ECO:0000259" key="6">
    <source>
        <dbReference type="PROSITE" id="PS50827"/>
    </source>
</evidence>
<feature type="region of interest" description="Disordered" evidence="5">
    <location>
        <begin position="660"/>
        <end position="781"/>
    </location>
</feature>
<dbReference type="AlphaFoldDB" id="A0A8H7VJQ1"/>
<keyword evidence="2" id="KW-0175">Coiled coil</keyword>
<evidence type="ECO:0000256" key="3">
    <source>
        <dbReference type="ARBA" id="ARBA00023242"/>
    </source>
</evidence>
<evidence type="ECO:0000256" key="1">
    <source>
        <dbReference type="ARBA" id="ARBA00004123"/>
    </source>
</evidence>
<feature type="compositionally biased region" description="Basic and acidic residues" evidence="5">
    <location>
        <begin position="319"/>
        <end position="357"/>
    </location>
</feature>
<comment type="caution">
    <text evidence="8">The sequence shown here is derived from an EMBL/GenBank/DDBJ whole genome shotgun (WGS) entry which is preliminary data.</text>
</comment>
<dbReference type="InterPro" id="IPR013136">
    <property type="entry name" value="WSTF_Acf1_Cbp146"/>
</dbReference>
<dbReference type="OrthoDB" id="332390at2759"/>
<dbReference type="Proteomes" id="UP000646827">
    <property type="component" value="Unassembled WGS sequence"/>
</dbReference>
<dbReference type="InterPro" id="IPR018501">
    <property type="entry name" value="DDT_dom"/>
</dbReference>
<feature type="compositionally biased region" description="Basic and acidic residues" evidence="5">
    <location>
        <begin position="660"/>
        <end position="679"/>
    </location>
</feature>
<dbReference type="PANTHER" id="PTHR32075:SF6">
    <property type="entry name" value="ISWI CHROMATIN-REMODELING COMPLEX SUBUNIT YPL216W-RELATED"/>
    <property type="match status" value="1"/>
</dbReference>
<feature type="domain" description="DDT" evidence="6">
    <location>
        <begin position="418"/>
        <end position="482"/>
    </location>
</feature>
<keyword evidence="9" id="KW-1185">Reference proteome</keyword>
<dbReference type="PANTHER" id="PTHR32075">
    <property type="entry name" value="ISWI CHROMATIN-REMODELING COMPLEX SUBUNIT YPL216W-RELATED"/>
    <property type="match status" value="1"/>
</dbReference>
<dbReference type="Pfam" id="PF15612">
    <property type="entry name" value="WHIM1"/>
    <property type="match status" value="1"/>
</dbReference>
<protein>
    <recommendedName>
        <fullName evidence="10">DDT domain-containing protein</fullName>
    </recommendedName>
</protein>
<dbReference type="GO" id="GO:0031509">
    <property type="term" value="P:subtelomeric heterochromatin formation"/>
    <property type="evidence" value="ECO:0007669"/>
    <property type="project" value="TreeGrafter"/>
</dbReference>
<feature type="compositionally biased region" description="Basic and acidic residues" evidence="5">
    <location>
        <begin position="525"/>
        <end position="545"/>
    </location>
</feature>
<feature type="compositionally biased region" description="Low complexity" evidence="5">
    <location>
        <begin position="154"/>
        <end position="187"/>
    </location>
</feature>
<accession>A0A8H7VJQ1</accession>
<feature type="compositionally biased region" description="Acidic residues" evidence="5">
    <location>
        <begin position="680"/>
        <end position="706"/>
    </location>
</feature>
<evidence type="ECO:0008006" key="10">
    <source>
        <dbReference type="Google" id="ProtNLM"/>
    </source>
</evidence>
<dbReference type="GO" id="GO:0000781">
    <property type="term" value="C:chromosome, telomeric region"/>
    <property type="evidence" value="ECO:0007669"/>
    <property type="project" value="GOC"/>
</dbReference>
<dbReference type="EMBL" id="JAEPRB010000029">
    <property type="protein sequence ID" value="KAG2225366.1"/>
    <property type="molecule type" value="Genomic_DNA"/>
</dbReference>
<feature type="region of interest" description="Disordered" evidence="5">
    <location>
        <begin position="120"/>
        <end position="219"/>
    </location>
</feature>
<dbReference type="GO" id="GO:0000785">
    <property type="term" value="C:chromatin"/>
    <property type="evidence" value="ECO:0007669"/>
    <property type="project" value="UniProtKB-ARBA"/>
</dbReference>
<reference evidence="8 9" key="1">
    <citation type="submission" date="2020-12" db="EMBL/GenBank/DDBJ databases">
        <title>Metabolic potential, ecology and presence of endohyphal bacteria is reflected in genomic diversity of Mucoromycotina.</title>
        <authorList>
            <person name="Muszewska A."/>
            <person name="Okrasinska A."/>
            <person name="Steczkiewicz K."/>
            <person name="Drgas O."/>
            <person name="Orlowska M."/>
            <person name="Perlinska-Lenart U."/>
            <person name="Aleksandrzak-Piekarczyk T."/>
            <person name="Szatraj K."/>
            <person name="Zielenkiewicz U."/>
            <person name="Pilsyk S."/>
            <person name="Malc E."/>
            <person name="Mieczkowski P."/>
            <person name="Kruszewska J.S."/>
            <person name="Biernat P."/>
            <person name="Pawlowska J."/>
        </authorList>
    </citation>
    <scope>NUCLEOTIDE SEQUENCE [LARGE SCALE GENOMIC DNA]</scope>
    <source>
        <strain evidence="8 9">CBS 142.35</strain>
    </source>
</reference>
<feature type="compositionally biased region" description="Basic and acidic residues" evidence="5">
    <location>
        <begin position="731"/>
        <end position="781"/>
    </location>
</feature>
<sequence length="963" mass="112362">MLYHQPLWTCEATGRSNLTYEQALESEGRDEQNRAEFRFCEVLRKRILYNVQFQTIRLEPLVEEIYTYFRFNFAIGEVVHCKLSENIYLARIVDIFPEVNSKVQQQHQHQYQHYTSIALPGSSDETESEPDDIPRQPNGRLRFPDAFLHPTPDTTTETTTNSAATSTTTNNYNYNYNSNSASQQEQSKQTDMPVSESSSISIHSNEQQSVPQIFDPNFTNPSQPLKYRVQLINEFGQPLEDLVRDVDADEIRRDKRVFNRHMIQRLIRECSKRDSYIGAPWLIKANVAYHYGISTLLPPHLQEAQDLAYANQARKRKAPLKELEDKEAEKRARKEENLLQKAKLKEEKERQREERRKQAAVKYPIEDLDLPIYRKDPNLNWALIDMAPDKYTGPATIPYPTGGRDPRPPLHKNTAIPDDIFETFISVWSFLAVFSDPLSLSPFSIDDFERALCQPSQQMSKSNVLFESNVCLLNVIIKERQQDIGGEIASGVMNEEYLETIKQNQEDDNEESSGKSSSSSTPTSTKKDTSFIHHQGEKVERGWRDSEQLKLSSGWDRRTIRNTKGWETVLIGCLNEIATPALIPDLDYILCHLVPRNKSKASERERQYPSLSIKHKLAILSFLIDAVNESTAVKEYMESCQEQLTEFRRQKMELNKEIKNMTARRAEMDKRDRAEKEERDTTDDDEDTDSEEDDSDSDSDSDDEDLSAASDDSNAPSRGIKSHERRHRSRQEKLKLKQQKRKEMEQLKKEMYEKQREAAKARSQELRQKAEERRKLEEEERVLRKKEEQLEKDMRKYTTLRIRPLGKDRFYNRYLYLDNIGTSSTYGTGRLYVQGPSDVDIQMIRERDRPYEEPEQPWGRGGGQWFMLALMKAQALNEESEWLEQRLNTPLDVEPSRSWWRCYTEPEEIQQLLSWLNPKGNRECKLKNEIAKRHSYIAESMKRRAQAISKLEAQTAKRNSKSR</sequence>
<evidence type="ECO:0000313" key="9">
    <source>
        <dbReference type="Proteomes" id="UP000646827"/>
    </source>
</evidence>